<evidence type="ECO:0000313" key="2">
    <source>
        <dbReference type="EMBL" id="TWV99021.1"/>
    </source>
</evidence>
<dbReference type="Proteomes" id="UP000318815">
    <property type="component" value="Unassembled WGS sequence"/>
</dbReference>
<accession>A0A5C6LQ78</accession>
<evidence type="ECO:0000256" key="1">
    <source>
        <dbReference type="SAM" id="Phobius"/>
    </source>
</evidence>
<keyword evidence="1" id="KW-1133">Transmembrane helix</keyword>
<sequence length="176" mass="19297">MNFGIKLFRILNGIGIFLTGALVLIFLNVMLQTGDTAVLFMIFFLGGVLIHAILSNALQKSLNDPAYTLKENTPGGVQVLGFFPILVGLLSVLMASMLNNPEIREVLFKQLKEQADLQKQTIPAGTMEAALSFFQVVMSVYGIILVGNAVLSMFYVKQWRDRQNGDQNEGPDDIGA</sequence>
<evidence type="ECO:0000313" key="3">
    <source>
        <dbReference type="Proteomes" id="UP000318815"/>
    </source>
</evidence>
<evidence type="ECO:0008006" key="4">
    <source>
        <dbReference type="Google" id="ProtNLM"/>
    </source>
</evidence>
<feature type="transmembrane region" description="Helical" evidence="1">
    <location>
        <begin position="79"/>
        <end position="98"/>
    </location>
</feature>
<gene>
    <name evidence="2" type="ORF">FEF09_18365</name>
</gene>
<keyword evidence="1" id="KW-0812">Transmembrane</keyword>
<dbReference type="AlphaFoldDB" id="A0A5C6LQ78"/>
<dbReference type="EMBL" id="VOHS01000019">
    <property type="protein sequence ID" value="TWV99021.1"/>
    <property type="molecule type" value="Genomic_DNA"/>
</dbReference>
<comment type="caution">
    <text evidence="2">The sequence shown here is derived from an EMBL/GenBank/DDBJ whole genome shotgun (WGS) entry which is preliminary data.</text>
</comment>
<feature type="transmembrane region" description="Helical" evidence="1">
    <location>
        <begin position="7"/>
        <end position="31"/>
    </location>
</feature>
<dbReference type="RefSeq" id="WP_146306465.1">
    <property type="nucleotide sequence ID" value="NZ_VOHS01000019.1"/>
</dbReference>
<name>A0A5C6LQ78_9BACT</name>
<proteinExistence type="predicted"/>
<dbReference type="OrthoDB" id="670205at2"/>
<reference evidence="2 3" key="1">
    <citation type="submission" date="2019-08" db="EMBL/GenBank/DDBJ databases">
        <title>Whole genome sequencing of chitin degrading bacteria Chitinophaga pinensis YS16.</title>
        <authorList>
            <person name="Singh R.P."/>
            <person name="Manchanda G."/>
            <person name="Maurya I.K."/>
            <person name="Joshi N.K."/>
            <person name="Srivastava A.K."/>
        </authorList>
    </citation>
    <scope>NUCLEOTIDE SEQUENCE [LARGE SCALE GENOMIC DNA]</scope>
    <source>
        <strain evidence="2 3">YS-16</strain>
    </source>
</reference>
<protein>
    <recommendedName>
        <fullName evidence="4">DUF4199 domain-containing protein</fullName>
    </recommendedName>
</protein>
<feature type="transmembrane region" description="Helical" evidence="1">
    <location>
        <begin position="37"/>
        <end position="58"/>
    </location>
</feature>
<feature type="transmembrane region" description="Helical" evidence="1">
    <location>
        <begin position="133"/>
        <end position="156"/>
    </location>
</feature>
<keyword evidence="1" id="KW-0472">Membrane</keyword>
<organism evidence="2 3">
    <name type="scientific">Chitinophaga pinensis</name>
    <dbReference type="NCBI Taxonomy" id="79329"/>
    <lineage>
        <taxon>Bacteria</taxon>
        <taxon>Pseudomonadati</taxon>
        <taxon>Bacteroidota</taxon>
        <taxon>Chitinophagia</taxon>
        <taxon>Chitinophagales</taxon>
        <taxon>Chitinophagaceae</taxon>
        <taxon>Chitinophaga</taxon>
    </lineage>
</organism>
<keyword evidence="3" id="KW-1185">Reference proteome</keyword>